<dbReference type="EMBL" id="VIBQ01000096">
    <property type="protein sequence ID" value="KAB8737518.1"/>
    <property type="molecule type" value="Genomic_DNA"/>
</dbReference>
<keyword evidence="2" id="KW-0812">Transmembrane</keyword>
<feature type="region of interest" description="Disordered" evidence="1">
    <location>
        <begin position="173"/>
        <end position="248"/>
    </location>
</feature>
<reference evidence="4 5" key="1">
    <citation type="submission" date="2019-06" db="EMBL/GenBank/DDBJ databases">
        <title>A chromosomal-level reference genome of Carpinus fangiana (Coryloideae, Betulaceae).</title>
        <authorList>
            <person name="Yang X."/>
            <person name="Wang Z."/>
            <person name="Zhang L."/>
            <person name="Hao G."/>
            <person name="Liu J."/>
            <person name="Yang Y."/>
        </authorList>
    </citation>
    <scope>NUCLEOTIDE SEQUENCE [LARGE SCALE GENOMIC DNA]</scope>
    <source>
        <strain evidence="4">Cfa_2016G</strain>
        <tissue evidence="4">Leaf</tissue>
    </source>
</reference>
<keyword evidence="2" id="KW-0472">Membrane</keyword>
<sequence length="248" mass="27910">MAPTRGSHTPPIRTFRGCLFLLPAEIVLLLLPLTTAQPLHSHEVASYYTTTSLVSRFDSLQHFPHLPNAARAPLSRSVVAAMQRRQAIGPDPDPSNPFNYFYIFIAVFVIIVIIALWGSRRRHQRRKAILLNRRQSALQQDATGWPTTRRWLHGNRRQGSDDIREYYHREEGLDARGEAPPPYMPGNNNEPRQQPGDPAHLTVPQAALTRDSPHKPPEYQATVTPVADVRVDDDARATPGSSSTHEEQ</sequence>
<evidence type="ECO:0000256" key="2">
    <source>
        <dbReference type="SAM" id="Phobius"/>
    </source>
</evidence>
<keyword evidence="5" id="KW-1185">Reference proteome</keyword>
<keyword evidence="2" id="KW-1133">Transmembrane helix</keyword>
<protein>
    <submittedName>
        <fullName evidence="4">Uncharacterized protein</fullName>
    </submittedName>
</protein>
<comment type="caution">
    <text evidence="4">The sequence shown here is derived from an EMBL/GenBank/DDBJ whole genome shotgun (WGS) entry which is preliminary data.</text>
</comment>
<organism evidence="4 5">
    <name type="scientific">Carpinus fangiana</name>
    <dbReference type="NCBI Taxonomy" id="176857"/>
    <lineage>
        <taxon>Eukaryota</taxon>
        <taxon>Viridiplantae</taxon>
        <taxon>Streptophyta</taxon>
        <taxon>Embryophyta</taxon>
        <taxon>Tracheophyta</taxon>
        <taxon>Spermatophyta</taxon>
        <taxon>Magnoliopsida</taxon>
        <taxon>eudicotyledons</taxon>
        <taxon>Gunneridae</taxon>
        <taxon>Pentapetalae</taxon>
        <taxon>rosids</taxon>
        <taxon>fabids</taxon>
        <taxon>Fagales</taxon>
        <taxon>Betulaceae</taxon>
        <taxon>Carpinus</taxon>
    </lineage>
</organism>
<feature type="transmembrane region" description="Helical" evidence="2">
    <location>
        <begin position="100"/>
        <end position="118"/>
    </location>
</feature>
<evidence type="ECO:0000313" key="4">
    <source>
        <dbReference type="EMBL" id="KAB8737518.1"/>
    </source>
</evidence>
<gene>
    <name evidence="4" type="ORF">FH972_026477</name>
</gene>
<dbReference type="AlphaFoldDB" id="A0A5N6L435"/>
<dbReference type="OrthoDB" id="4775599at2759"/>
<evidence type="ECO:0000256" key="1">
    <source>
        <dbReference type="SAM" id="MobiDB-lite"/>
    </source>
</evidence>
<accession>A0A5N6L435</accession>
<dbReference type="Proteomes" id="UP000327013">
    <property type="component" value="Unassembled WGS sequence"/>
</dbReference>
<evidence type="ECO:0000313" key="5">
    <source>
        <dbReference type="Proteomes" id="UP000327013"/>
    </source>
</evidence>
<evidence type="ECO:0000256" key="3">
    <source>
        <dbReference type="SAM" id="SignalP"/>
    </source>
</evidence>
<feature type="signal peptide" evidence="3">
    <location>
        <begin position="1"/>
        <end position="36"/>
    </location>
</feature>
<feature type="chain" id="PRO_5024342619" evidence="3">
    <location>
        <begin position="37"/>
        <end position="248"/>
    </location>
</feature>
<keyword evidence="3" id="KW-0732">Signal</keyword>
<proteinExistence type="predicted"/>
<name>A0A5N6L435_9ROSI</name>